<evidence type="ECO:0000313" key="2">
    <source>
        <dbReference type="EMBL" id="TBL80978.1"/>
    </source>
</evidence>
<protein>
    <submittedName>
        <fullName evidence="2">Uncharacterized protein</fullName>
    </submittedName>
</protein>
<evidence type="ECO:0000313" key="3">
    <source>
        <dbReference type="Proteomes" id="UP000293142"/>
    </source>
</evidence>
<feature type="transmembrane region" description="Helical" evidence="1">
    <location>
        <begin position="12"/>
        <end position="31"/>
    </location>
</feature>
<dbReference type="EMBL" id="SIRE01000003">
    <property type="protein sequence ID" value="TBL80978.1"/>
    <property type="molecule type" value="Genomic_DNA"/>
</dbReference>
<dbReference type="OrthoDB" id="2925556at2"/>
<sequence>MSIAVFTARNLTELIIALVIGISFLLGYAYIIRQFSSDVEQYRLQKILHKETDIILVGLHKDLEQAEIDLQASRYKDAYEKLREISQLIDNNALRLNKIKCLQHFILRKDMELELSSLLPDTFDKNFTSYLLDVIRLQPQLVNRAVIEYVILYKEQILLLPYGRELLVHVASSAMLVKGYLLPFHNFIHYLVPELHRESLLRLCRQITAEPEKYPELVIRVKNAIKLKYEYDPEFQGLF</sequence>
<keyword evidence="1" id="KW-0812">Transmembrane</keyword>
<comment type="caution">
    <text evidence="2">The sequence shown here is derived from an EMBL/GenBank/DDBJ whole genome shotgun (WGS) entry which is preliminary data.</text>
</comment>
<organism evidence="2 3">
    <name type="scientific">Paenibacillus thalictri</name>
    <dbReference type="NCBI Taxonomy" id="2527873"/>
    <lineage>
        <taxon>Bacteria</taxon>
        <taxon>Bacillati</taxon>
        <taxon>Bacillota</taxon>
        <taxon>Bacilli</taxon>
        <taxon>Bacillales</taxon>
        <taxon>Paenibacillaceae</taxon>
        <taxon>Paenibacillus</taxon>
    </lineage>
</organism>
<name>A0A4Q9DYL7_9BACL</name>
<dbReference type="AlphaFoldDB" id="A0A4Q9DYL7"/>
<proteinExistence type="predicted"/>
<keyword evidence="1" id="KW-0472">Membrane</keyword>
<keyword evidence="3" id="KW-1185">Reference proteome</keyword>
<reference evidence="2 3" key="1">
    <citation type="submission" date="2019-02" db="EMBL/GenBank/DDBJ databases">
        <title>Paenibacillus sp. nov., isolated from surface-sterilized tissue of Thalictrum simplex L.</title>
        <authorList>
            <person name="Tuo L."/>
        </authorList>
    </citation>
    <scope>NUCLEOTIDE SEQUENCE [LARGE SCALE GENOMIC DNA]</scope>
    <source>
        <strain evidence="2 3">N2SHLJ1</strain>
    </source>
</reference>
<evidence type="ECO:0000256" key="1">
    <source>
        <dbReference type="SAM" id="Phobius"/>
    </source>
</evidence>
<dbReference type="Proteomes" id="UP000293142">
    <property type="component" value="Unassembled WGS sequence"/>
</dbReference>
<accession>A0A4Q9DYL7</accession>
<keyword evidence="1" id="KW-1133">Transmembrane helix</keyword>
<dbReference type="RefSeq" id="WP_131011693.1">
    <property type="nucleotide sequence ID" value="NZ_SIRE01000003.1"/>
</dbReference>
<gene>
    <name evidence="2" type="ORF">EYB31_02430</name>
</gene>